<dbReference type="AlphaFoldDB" id="A0A7W7PHM2"/>
<reference evidence="1 2" key="1">
    <citation type="submission" date="2020-08" db="EMBL/GenBank/DDBJ databases">
        <title>Genomic Encyclopedia of Type Strains, Phase III (KMG-III): the genomes of soil and plant-associated and newly described type strains.</title>
        <authorList>
            <person name="Whitman W."/>
        </authorList>
    </citation>
    <scope>NUCLEOTIDE SEQUENCE [LARGE SCALE GENOMIC DNA]</scope>
    <source>
        <strain evidence="1 2">CECT 3266</strain>
    </source>
</reference>
<dbReference type="EMBL" id="JACHJH010000001">
    <property type="protein sequence ID" value="MBB4891216.1"/>
    <property type="molecule type" value="Genomic_DNA"/>
</dbReference>
<comment type="caution">
    <text evidence="1">The sequence shown here is derived from an EMBL/GenBank/DDBJ whole genome shotgun (WGS) entry which is preliminary data.</text>
</comment>
<dbReference type="SUPFAM" id="SSF49723">
    <property type="entry name" value="Lipase/lipooxygenase domain (PLAT/LH2 domain)"/>
    <property type="match status" value="1"/>
</dbReference>
<name>A0A7W7PHM2_9ACTN</name>
<dbReference type="Proteomes" id="UP000556084">
    <property type="component" value="Unassembled WGS sequence"/>
</dbReference>
<dbReference type="Gene3D" id="2.60.60.20">
    <property type="entry name" value="PLAT/LH2 domain"/>
    <property type="match status" value="1"/>
</dbReference>
<evidence type="ECO:0000313" key="2">
    <source>
        <dbReference type="Proteomes" id="UP000556084"/>
    </source>
</evidence>
<gene>
    <name evidence="1" type="ORF">FHS39_000216</name>
</gene>
<dbReference type="RefSeq" id="WP_184345845.1">
    <property type="nucleotide sequence ID" value="NZ_JACHJH010000001.1"/>
</dbReference>
<dbReference type="InterPro" id="IPR036392">
    <property type="entry name" value="PLAT/LH2_dom_sf"/>
</dbReference>
<protein>
    <submittedName>
        <fullName evidence="1">Uncharacterized protein</fullName>
    </submittedName>
</protein>
<sequence>MPCDFITVTVRTADDWMAGTDGTLHLRLHSGGRVTPPLLLAGPWEHLARGRTARYCLPAPDGFGVPDAVTLEIADGEDWLFDRVEVAGRGWEPRGISGAPRGQWLSRTGAPTAANRHRIIHRGSATFPLHRAGEKPAPLPYHVLKNRGGVRTYGKTLASPGYRPAPGPAGGRTVRLYTQGGAHRDVPLWGRLIEIGGGAAHPSTLVEGDESAGAWPALTGVSDIAAFVPVPDRRHADGAGEYWLLHYDGRQDAVYRKLTVPDADDRAATVVAVDRPVAEWPSLAGIGWIDEVLAVPDRERVDGTSHYWVFHCGKDGPRCRKITIADGSPHVNDVEAGDYPMADWPCLAGVDRIDLVLPVHDRQHVGGGTNEYWVFHRAADGMRYRKIAIEDGTAHINTLLQADRPLADWPSLKGIE</sequence>
<keyword evidence="2" id="KW-1185">Reference proteome</keyword>
<evidence type="ECO:0000313" key="1">
    <source>
        <dbReference type="EMBL" id="MBB4891216.1"/>
    </source>
</evidence>
<accession>A0A7W7PHM2</accession>
<organism evidence="1 2">
    <name type="scientific">Streptomyces olivoverticillatus</name>
    <dbReference type="NCBI Taxonomy" id="66427"/>
    <lineage>
        <taxon>Bacteria</taxon>
        <taxon>Bacillati</taxon>
        <taxon>Actinomycetota</taxon>
        <taxon>Actinomycetes</taxon>
        <taxon>Kitasatosporales</taxon>
        <taxon>Streptomycetaceae</taxon>
        <taxon>Streptomyces</taxon>
    </lineage>
</organism>
<proteinExistence type="predicted"/>